<evidence type="ECO:0000256" key="11">
    <source>
        <dbReference type="PROSITE-ProRule" id="PRU00023"/>
    </source>
</evidence>
<feature type="transmembrane region" description="Helical" evidence="14">
    <location>
        <begin position="7"/>
        <end position="29"/>
    </location>
</feature>
<evidence type="ECO:0000313" key="16">
    <source>
        <dbReference type="EMBL" id="KAG0463758.1"/>
    </source>
</evidence>
<dbReference type="CDD" id="cd16461">
    <property type="entry name" value="RING-H2_EL5-like"/>
    <property type="match status" value="1"/>
</dbReference>
<organism evidence="16 17">
    <name type="scientific">Vanilla planifolia</name>
    <name type="common">Vanilla</name>
    <dbReference type="NCBI Taxonomy" id="51239"/>
    <lineage>
        <taxon>Eukaryota</taxon>
        <taxon>Viridiplantae</taxon>
        <taxon>Streptophyta</taxon>
        <taxon>Embryophyta</taxon>
        <taxon>Tracheophyta</taxon>
        <taxon>Spermatophyta</taxon>
        <taxon>Magnoliopsida</taxon>
        <taxon>Liliopsida</taxon>
        <taxon>Asparagales</taxon>
        <taxon>Orchidaceae</taxon>
        <taxon>Vanilloideae</taxon>
        <taxon>Vanilleae</taxon>
        <taxon>Vanilla</taxon>
    </lineage>
</organism>
<feature type="region of interest" description="Disordered" evidence="13">
    <location>
        <begin position="564"/>
        <end position="594"/>
    </location>
</feature>
<keyword evidence="14" id="KW-0812">Transmembrane</keyword>
<feature type="repeat" description="ANK" evidence="11">
    <location>
        <begin position="350"/>
        <end position="382"/>
    </location>
</feature>
<evidence type="ECO:0000256" key="12">
    <source>
        <dbReference type="PROSITE-ProRule" id="PRU00175"/>
    </source>
</evidence>
<name>A0A835Q776_VANPL</name>
<accession>A0A835Q776</accession>
<evidence type="ECO:0000256" key="13">
    <source>
        <dbReference type="SAM" id="MobiDB-lite"/>
    </source>
</evidence>
<keyword evidence="4" id="KW-0808">Transferase</keyword>
<dbReference type="GO" id="GO:0061630">
    <property type="term" value="F:ubiquitin protein ligase activity"/>
    <property type="evidence" value="ECO:0007669"/>
    <property type="project" value="UniProtKB-EC"/>
</dbReference>
<evidence type="ECO:0000256" key="9">
    <source>
        <dbReference type="ARBA" id="ARBA00022833"/>
    </source>
</evidence>
<feature type="domain" description="RING-type" evidence="15">
    <location>
        <begin position="82"/>
        <end position="124"/>
    </location>
</feature>
<dbReference type="SMART" id="SM00184">
    <property type="entry name" value="RING"/>
    <property type="match status" value="2"/>
</dbReference>
<feature type="repeat" description="ANK" evidence="11">
    <location>
        <begin position="315"/>
        <end position="347"/>
    </location>
</feature>
<dbReference type="InterPro" id="IPR002110">
    <property type="entry name" value="Ankyrin_rpt"/>
</dbReference>
<comment type="caution">
    <text evidence="16">The sequence shown here is derived from an EMBL/GenBank/DDBJ whole genome shotgun (WGS) entry which is preliminary data.</text>
</comment>
<protein>
    <recommendedName>
        <fullName evidence="3">RING-type E3 ubiquitin transferase</fullName>
        <ecNumber evidence="3">2.3.2.27</ecNumber>
    </recommendedName>
</protein>
<dbReference type="Gene3D" id="3.30.40.10">
    <property type="entry name" value="Zinc/RING finger domain, C3HC4 (zinc finger)"/>
    <property type="match status" value="2"/>
</dbReference>
<dbReference type="PANTHER" id="PTHR24198">
    <property type="entry name" value="ANKYRIN REPEAT AND PROTEIN KINASE DOMAIN-CONTAINING PROTEIN"/>
    <property type="match status" value="1"/>
</dbReference>
<comment type="catalytic activity">
    <reaction evidence="1">
        <text>S-ubiquitinyl-[E2 ubiquitin-conjugating enzyme]-L-cysteine + [acceptor protein]-L-lysine = [E2 ubiquitin-conjugating enzyme]-L-cysteine + N(6)-ubiquitinyl-[acceptor protein]-L-lysine.</text>
        <dbReference type="EC" id="2.3.2.27"/>
    </reaction>
</comment>
<evidence type="ECO:0000256" key="5">
    <source>
        <dbReference type="ARBA" id="ARBA00022723"/>
    </source>
</evidence>
<evidence type="ECO:0000256" key="3">
    <source>
        <dbReference type="ARBA" id="ARBA00012483"/>
    </source>
</evidence>
<dbReference type="EMBL" id="JADCNL010000010">
    <property type="protein sequence ID" value="KAG0463758.1"/>
    <property type="molecule type" value="Genomic_DNA"/>
</dbReference>
<keyword evidence="14" id="KW-0472">Membrane</keyword>
<keyword evidence="9" id="KW-0862">Zinc</keyword>
<dbReference type="Pfam" id="PF24921">
    <property type="entry name" value="RING_XB3-XBAT31"/>
    <property type="match status" value="1"/>
</dbReference>
<evidence type="ECO:0000259" key="15">
    <source>
        <dbReference type="PROSITE" id="PS50089"/>
    </source>
</evidence>
<keyword evidence="5" id="KW-0479">Metal-binding</keyword>
<evidence type="ECO:0000313" key="17">
    <source>
        <dbReference type="Proteomes" id="UP000636800"/>
    </source>
</evidence>
<dbReference type="PROSITE" id="PS50297">
    <property type="entry name" value="ANK_REP_REGION"/>
    <property type="match status" value="4"/>
</dbReference>
<feature type="domain" description="RING-type" evidence="15">
    <location>
        <begin position="483"/>
        <end position="532"/>
    </location>
</feature>
<dbReference type="GO" id="GO:0008270">
    <property type="term" value="F:zinc ion binding"/>
    <property type="evidence" value="ECO:0007669"/>
    <property type="project" value="UniProtKB-KW"/>
</dbReference>
<comment type="pathway">
    <text evidence="2">Protein modification; protein ubiquitination.</text>
</comment>
<evidence type="ECO:0000256" key="14">
    <source>
        <dbReference type="SAM" id="Phobius"/>
    </source>
</evidence>
<dbReference type="Pfam" id="PF00023">
    <property type="entry name" value="Ank"/>
    <property type="match status" value="1"/>
</dbReference>
<evidence type="ECO:0000256" key="4">
    <source>
        <dbReference type="ARBA" id="ARBA00022679"/>
    </source>
</evidence>
<dbReference type="PROSITE" id="PS50089">
    <property type="entry name" value="ZF_RING_2"/>
    <property type="match status" value="2"/>
</dbReference>
<gene>
    <name evidence="16" type="ORF">HPP92_019827</name>
</gene>
<dbReference type="InterPro" id="IPR056760">
    <property type="entry name" value="RING_XB3-like"/>
</dbReference>
<evidence type="ECO:0000256" key="10">
    <source>
        <dbReference type="ARBA" id="ARBA00023043"/>
    </source>
</evidence>
<evidence type="ECO:0000256" key="2">
    <source>
        <dbReference type="ARBA" id="ARBA00004906"/>
    </source>
</evidence>
<feature type="repeat" description="ANK" evidence="11">
    <location>
        <begin position="281"/>
        <end position="313"/>
    </location>
</feature>
<dbReference type="PANTHER" id="PTHR24198:SF165">
    <property type="entry name" value="ANKYRIN REPEAT-CONTAINING PROTEIN-RELATED"/>
    <property type="match status" value="1"/>
</dbReference>
<dbReference type="InterPro" id="IPR013083">
    <property type="entry name" value="Znf_RING/FYVE/PHD"/>
</dbReference>
<evidence type="ECO:0000256" key="7">
    <source>
        <dbReference type="ARBA" id="ARBA00022771"/>
    </source>
</evidence>
<feature type="repeat" description="ANK" evidence="11">
    <location>
        <begin position="248"/>
        <end position="280"/>
    </location>
</feature>
<sequence>MELIGSPILIAGILVIICTVVTSMMLIIYRFSTFDDGGSDLSHLANVQDNASAGVRSTMILLPPEMEYEKLDGGGGWEERSCTVCLSDLTDGDVVRRLPECSHYFHSGCIDEWLRLRGSCPTCRSEALVAPSEQRGGEGPVVAGAAARSPDAFAEHTPVGIYNSSTEWQKSGPVDFPCMQQALLLDAMSQIIQREPYRHANHMQALDYEFLRDHLMKMEKSLQLGDVDAFELFLSNNPAILYRTTLFDRSSALHIAASNGHIEIVSMILDRSVRPDLLNRHKQTPLMLATMHGKIACVQKLLEAGANILKFDSVNGRTCLHYAAYYGHLDCLQAILAAAQSTSVSDSCCPGSSALHLAARGGSLDCVRELLAWGADRLQRDLSGRIPYAVALKRRHGACAALLNPSSAEPLVWPSPLKFISELNPDAKVLLERALMEANRAREKNILKGTAYSIPSPLHSEEQRDNPENDTGYESEGSDSELCCICFDQGCTIEVQVCGHQMCAHCTLALCCHNKPNPTSSYQPAPVCPFCRSSIARLVVAKSTPSVAKARRSQNLAEGCSSFKGLPSSMGSFGKVGSRGSGRRAHSSDMVDKP</sequence>
<dbReference type="Gene3D" id="1.25.40.20">
    <property type="entry name" value="Ankyrin repeat-containing domain"/>
    <property type="match status" value="2"/>
</dbReference>
<evidence type="ECO:0000256" key="6">
    <source>
        <dbReference type="ARBA" id="ARBA00022737"/>
    </source>
</evidence>
<dbReference type="InterPro" id="IPR036770">
    <property type="entry name" value="Ankyrin_rpt-contain_sf"/>
</dbReference>
<keyword evidence="14" id="KW-1133">Transmembrane helix</keyword>
<dbReference type="SUPFAM" id="SSF48403">
    <property type="entry name" value="Ankyrin repeat"/>
    <property type="match status" value="1"/>
</dbReference>
<keyword evidence="10 11" id="KW-0040">ANK repeat</keyword>
<dbReference type="PROSITE" id="PS50088">
    <property type="entry name" value="ANK_REPEAT"/>
    <property type="match status" value="4"/>
</dbReference>
<evidence type="ECO:0000256" key="1">
    <source>
        <dbReference type="ARBA" id="ARBA00000900"/>
    </source>
</evidence>
<evidence type="ECO:0000256" key="8">
    <source>
        <dbReference type="ARBA" id="ARBA00022786"/>
    </source>
</evidence>
<dbReference type="Proteomes" id="UP000636800">
    <property type="component" value="Chromosome 10"/>
</dbReference>
<keyword evidence="6" id="KW-0677">Repeat</keyword>
<dbReference type="SUPFAM" id="SSF57850">
    <property type="entry name" value="RING/U-box"/>
    <property type="match status" value="2"/>
</dbReference>
<dbReference type="Pfam" id="PF13639">
    <property type="entry name" value="zf-RING_2"/>
    <property type="match status" value="1"/>
</dbReference>
<reference evidence="16 17" key="1">
    <citation type="journal article" date="2020" name="Nat. Food">
        <title>A phased Vanilla planifolia genome enables genetic improvement of flavour and production.</title>
        <authorList>
            <person name="Hasing T."/>
            <person name="Tang H."/>
            <person name="Brym M."/>
            <person name="Khazi F."/>
            <person name="Huang T."/>
            <person name="Chambers A.H."/>
        </authorList>
    </citation>
    <scope>NUCLEOTIDE SEQUENCE [LARGE SCALE GENOMIC DNA]</scope>
    <source>
        <tissue evidence="16">Leaf</tissue>
    </source>
</reference>
<keyword evidence="8" id="KW-0833">Ubl conjugation pathway</keyword>
<dbReference type="AlphaFoldDB" id="A0A835Q776"/>
<dbReference type="Pfam" id="PF12796">
    <property type="entry name" value="Ank_2"/>
    <property type="match status" value="1"/>
</dbReference>
<dbReference type="SMART" id="SM00248">
    <property type="entry name" value="ANK"/>
    <property type="match status" value="4"/>
</dbReference>
<keyword evidence="17" id="KW-1185">Reference proteome</keyword>
<dbReference type="EC" id="2.3.2.27" evidence="3"/>
<keyword evidence="7 12" id="KW-0863">Zinc-finger</keyword>
<dbReference type="InterPro" id="IPR001841">
    <property type="entry name" value="Znf_RING"/>
</dbReference>
<proteinExistence type="predicted"/>